<dbReference type="Pfam" id="PF02446">
    <property type="entry name" value="Glyco_hydro_77"/>
    <property type="match status" value="1"/>
</dbReference>
<dbReference type="Gene3D" id="3.20.20.80">
    <property type="entry name" value="Glycosidases"/>
    <property type="match status" value="1"/>
</dbReference>
<dbReference type="EC" id="2.4.1.25" evidence="3 10"/>
<dbReference type="SUPFAM" id="SSF51445">
    <property type="entry name" value="(Trans)glycosidases"/>
    <property type="match status" value="1"/>
</dbReference>
<evidence type="ECO:0000256" key="1">
    <source>
        <dbReference type="ARBA" id="ARBA00000439"/>
    </source>
</evidence>
<gene>
    <name evidence="11" type="primary">malQ</name>
    <name evidence="11" type="ORF">PATL70BA_2320</name>
</gene>
<comment type="catalytic activity">
    <reaction evidence="1 10">
        <text>Transfers a segment of a (1-&gt;4)-alpha-D-glucan to a new position in an acceptor, which may be glucose or a (1-&gt;4)-alpha-D-glucan.</text>
        <dbReference type="EC" id="2.4.1.25"/>
    </reaction>
</comment>
<dbReference type="GO" id="GO:0005975">
    <property type="term" value="P:carbohydrate metabolic process"/>
    <property type="evidence" value="ECO:0007669"/>
    <property type="project" value="InterPro"/>
</dbReference>
<dbReference type="InterPro" id="IPR003385">
    <property type="entry name" value="Glyco_hydro_77"/>
</dbReference>
<evidence type="ECO:0000256" key="4">
    <source>
        <dbReference type="ARBA" id="ARBA00020295"/>
    </source>
</evidence>
<keyword evidence="5 10" id="KW-0328">Glycosyltransferase</keyword>
<dbReference type="PANTHER" id="PTHR32438">
    <property type="entry name" value="4-ALPHA-GLUCANOTRANSFERASE DPE1, CHLOROPLASTIC/AMYLOPLASTIC"/>
    <property type="match status" value="1"/>
</dbReference>
<reference evidence="11 12" key="1">
    <citation type="submission" date="2018-09" db="EMBL/GenBank/DDBJ databases">
        <authorList>
            <person name="Postec A."/>
        </authorList>
    </citation>
    <scope>NUCLEOTIDE SEQUENCE [LARGE SCALE GENOMIC DNA]</scope>
    <source>
        <strain evidence="11">70B-A</strain>
    </source>
</reference>
<keyword evidence="6 10" id="KW-0808">Transferase</keyword>
<evidence type="ECO:0000313" key="11">
    <source>
        <dbReference type="EMBL" id="VDN48213.1"/>
    </source>
</evidence>
<dbReference type="NCBIfam" id="NF011079">
    <property type="entry name" value="PRK14508.1-2"/>
    <property type="match status" value="1"/>
</dbReference>
<evidence type="ECO:0000256" key="2">
    <source>
        <dbReference type="ARBA" id="ARBA00005684"/>
    </source>
</evidence>
<dbReference type="KEGG" id="cbar:PATL70BA_2320"/>
<protein>
    <recommendedName>
        <fullName evidence="4 10">4-alpha-glucanotransferase</fullName>
        <ecNumber evidence="3 10">2.4.1.25</ecNumber>
    </recommendedName>
    <alternativeName>
        <fullName evidence="8 10">Amylomaltase</fullName>
    </alternativeName>
    <alternativeName>
        <fullName evidence="9 10">Disproportionating enzyme</fullName>
    </alternativeName>
</protein>
<dbReference type="PANTHER" id="PTHR32438:SF5">
    <property type="entry name" value="4-ALPHA-GLUCANOTRANSFERASE DPE1, CHLOROPLASTIC_AMYLOPLASTIC"/>
    <property type="match status" value="1"/>
</dbReference>
<dbReference type="GO" id="GO:0004134">
    <property type="term" value="F:4-alpha-glucanotransferase activity"/>
    <property type="evidence" value="ECO:0007669"/>
    <property type="project" value="UniProtKB-EC"/>
</dbReference>
<dbReference type="NCBIfam" id="TIGR00217">
    <property type="entry name" value="malQ"/>
    <property type="match status" value="1"/>
</dbReference>
<dbReference type="EMBL" id="LR130778">
    <property type="protein sequence ID" value="VDN48213.1"/>
    <property type="molecule type" value="Genomic_DNA"/>
</dbReference>
<accession>A0A3P7PDR5</accession>
<dbReference type="RefSeq" id="WP_243115902.1">
    <property type="nucleotide sequence ID" value="NZ_LR130778.1"/>
</dbReference>
<keyword evidence="7 10" id="KW-0119">Carbohydrate metabolism</keyword>
<comment type="similarity">
    <text evidence="2 10">Belongs to the disproportionating enzyme family.</text>
</comment>
<sequence>MGTEPVNIMEKNPRKSGIIAHPTSFPGPYGIGDLGKNAYAFIDFLELSGQKLWQVLPIGPTGYGDSPYQSFSSFAGQPLIISPDRLYEMGLLDKVDIDDIKPWDPSKVDFGPVILYKNRLLEKAFEKFDLTEDATLLKAFKNFCSKQKAWLGDYALFMASKDYHEGVVWTKWDTSIAFPTEADKKSWTRKLAKSIKYYKFLQFIFFDQWFALKTYANEKGIEIIGDTPIFVAFDSADVWANKELFYLDEKGYPTSVAGVPPDYFSETGQLWGNPLYNWDVHKSTNYAWWVEKVRYTLTLVDILRIDHFRGFEAYWAVPFDAPNAISGEWRKGPFKDLFYAFQEALGHDLPIIAEDLGVITMEVEDLRDTFNLPGMKILQFGFETVEENGFLPHHFVPSSVCYTGTHDNDTTLGWYQTIPEASKDKIRRYLNTDASHIVWDMIRACFGSVSVMAIVPLQDVMNLDSSARMNIPGIAGGNWQWRYTEDMLNHDLSGRLKAITTLYGR</sequence>
<dbReference type="NCBIfam" id="NF011080">
    <property type="entry name" value="PRK14508.1-3"/>
    <property type="match status" value="1"/>
</dbReference>
<proteinExistence type="inferred from homology"/>
<evidence type="ECO:0000313" key="12">
    <source>
        <dbReference type="Proteomes" id="UP000279029"/>
    </source>
</evidence>
<evidence type="ECO:0000256" key="6">
    <source>
        <dbReference type="ARBA" id="ARBA00022679"/>
    </source>
</evidence>
<organism evidence="11 12">
    <name type="scientific">Petrocella atlantisensis</name>
    <dbReference type="NCBI Taxonomy" id="2173034"/>
    <lineage>
        <taxon>Bacteria</taxon>
        <taxon>Bacillati</taxon>
        <taxon>Bacillota</taxon>
        <taxon>Clostridia</taxon>
        <taxon>Lachnospirales</taxon>
        <taxon>Vallitaleaceae</taxon>
        <taxon>Petrocella</taxon>
    </lineage>
</organism>
<dbReference type="Proteomes" id="UP000279029">
    <property type="component" value="Chromosome"/>
</dbReference>
<dbReference type="InterPro" id="IPR017853">
    <property type="entry name" value="GH"/>
</dbReference>
<name>A0A3P7PDR5_9FIRM</name>
<evidence type="ECO:0000256" key="9">
    <source>
        <dbReference type="ARBA" id="ARBA00031501"/>
    </source>
</evidence>
<keyword evidence="12" id="KW-1185">Reference proteome</keyword>
<evidence type="ECO:0000256" key="8">
    <source>
        <dbReference type="ARBA" id="ARBA00031423"/>
    </source>
</evidence>
<evidence type="ECO:0000256" key="7">
    <source>
        <dbReference type="ARBA" id="ARBA00023277"/>
    </source>
</evidence>
<dbReference type="AlphaFoldDB" id="A0A3P7PDR5"/>
<evidence type="ECO:0000256" key="10">
    <source>
        <dbReference type="RuleBase" id="RU361207"/>
    </source>
</evidence>
<evidence type="ECO:0000256" key="3">
    <source>
        <dbReference type="ARBA" id="ARBA00012560"/>
    </source>
</evidence>
<evidence type="ECO:0000256" key="5">
    <source>
        <dbReference type="ARBA" id="ARBA00022676"/>
    </source>
</evidence>